<dbReference type="NCBIfam" id="TIGR04255">
    <property type="entry name" value="sporadTIGR04255"/>
    <property type="match status" value="1"/>
</dbReference>
<dbReference type="RefSeq" id="WP_092992895.1">
    <property type="nucleotide sequence ID" value="NZ_FMWD01000002.1"/>
</dbReference>
<gene>
    <name evidence="1" type="ORF">SAMN03097708_00828</name>
</gene>
<dbReference type="InterPro" id="IPR026349">
    <property type="entry name" value="CHP04255"/>
</dbReference>
<reference evidence="1 2" key="1">
    <citation type="submission" date="2016-10" db="EMBL/GenBank/DDBJ databases">
        <authorList>
            <person name="de Groot N.N."/>
        </authorList>
    </citation>
    <scope>NUCLEOTIDE SEQUENCE [LARGE SCALE GENOMIC DNA]</scope>
    <source>
        <strain evidence="1 2">HLD2</strain>
    </source>
</reference>
<protein>
    <submittedName>
        <fullName evidence="1">TIGR04255 family protein</fullName>
    </submittedName>
</protein>
<dbReference type="OrthoDB" id="128994at2"/>
<dbReference type="EMBL" id="FMWD01000002">
    <property type="protein sequence ID" value="SCZ52903.1"/>
    <property type="molecule type" value="Genomic_DNA"/>
</dbReference>
<evidence type="ECO:0000313" key="2">
    <source>
        <dbReference type="Proteomes" id="UP000199648"/>
    </source>
</evidence>
<sequence length="271" mass="31891">MPNLPEFGAPPLTEVVLDVQFEPLTTLSIPEIGSFWHRVKDRFTDIEQHPPLEPSIERIGVPPETPQLRFALREMPPIPRIWFLNKNGQELIQIQQDRFIRNWRRINDVNEYPRYESHVRPKFVEDYELFSRFLVQEGIGRLVPTQCEITYINHIPADESWREHCDYATIFSFWQNFGTSEGIVLEDVSANLNFLMHKEDEFVGRLRVNSRPGYRASDKMPVYVFTLTARGRPLGEGLDGVIKFFDFGRSAIVDQFTKMTTPLMHMHWRRK</sequence>
<organism evidence="1 2">
    <name type="scientific">Thiohalomonas denitrificans</name>
    <dbReference type="NCBI Taxonomy" id="415747"/>
    <lineage>
        <taxon>Bacteria</taxon>
        <taxon>Pseudomonadati</taxon>
        <taxon>Pseudomonadota</taxon>
        <taxon>Gammaproteobacteria</taxon>
        <taxon>Thiohalomonadales</taxon>
        <taxon>Thiohalomonadaceae</taxon>
        <taxon>Thiohalomonas</taxon>
    </lineage>
</organism>
<proteinExistence type="predicted"/>
<accession>A0A1G5PTP8</accession>
<dbReference type="AlphaFoldDB" id="A0A1G5PTP8"/>
<name>A0A1G5PTP8_9GAMM</name>
<evidence type="ECO:0000313" key="1">
    <source>
        <dbReference type="EMBL" id="SCZ52903.1"/>
    </source>
</evidence>
<dbReference type="Proteomes" id="UP000199648">
    <property type="component" value="Unassembled WGS sequence"/>
</dbReference>
<keyword evidence="2" id="KW-1185">Reference proteome</keyword>